<dbReference type="RefSeq" id="WP_318784939.1">
    <property type="nucleotide sequence ID" value="NZ_JAWDKC010000001.1"/>
</dbReference>
<dbReference type="PANTHER" id="PTHR43801">
    <property type="entry name" value="NUCLEOTIDE-BINDING PROTEIN-RELATED"/>
    <property type="match status" value="1"/>
</dbReference>
<keyword evidence="1" id="KW-0812">Transmembrane</keyword>
<name>A0ABU3VMY9_9EURY</name>
<proteinExistence type="predicted"/>
<sequence length="210" mass="23762">MYDEVGRIMVFGAILSVILLIIAFYIVHTRLQNNAFFASYASKVMDFFYKPLLAVYMLAYKSPDKLHKTMAETKNNAQGKKFSKTKNRIVLAPHCMRHIECKARTTRTGIQCTGCGKCDFAAVKKISEEHGYKLYIITGSSFVKHILKHPDAKGTDGVLAIGCNYEINKGMRELKKTKIATYGVPLLSNGCYNTNIDLEEFEKQLIHFET</sequence>
<dbReference type="InterPro" id="IPR002829">
    <property type="entry name" value="DUF116"/>
</dbReference>
<keyword evidence="3" id="KW-1185">Reference proteome</keyword>
<evidence type="ECO:0000313" key="2">
    <source>
        <dbReference type="EMBL" id="MDV0444546.1"/>
    </source>
</evidence>
<evidence type="ECO:0000256" key="1">
    <source>
        <dbReference type="SAM" id="Phobius"/>
    </source>
</evidence>
<dbReference type="PIRSF" id="PIRSF006594">
    <property type="entry name" value="UCP006594"/>
    <property type="match status" value="1"/>
</dbReference>
<gene>
    <name evidence="2" type="ORF">MmiAt1_00730</name>
</gene>
<keyword evidence="1" id="KW-0472">Membrane</keyword>
<feature type="transmembrane region" description="Helical" evidence="1">
    <location>
        <begin position="6"/>
        <end position="27"/>
    </location>
</feature>
<organism evidence="2 3">
    <name type="scientific">Methanimicrococcus hacksteinii</name>
    <dbReference type="NCBI Taxonomy" id="3028293"/>
    <lineage>
        <taxon>Archaea</taxon>
        <taxon>Methanobacteriati</taxon>
        <taxon>Methanobacteriota</taxon>
        <taxon>Stenosarchaea group</taxon>
        <taxon>Methanomicrobia</taxon>
        <taxon>Methanosarcinales</taxon>
        <taxon>Methanosarcinaceae</taxon>
        <taxon>Methanimicrococcus</taxon>
    </lineage>
</organism>
<protein>
    <recommendedName>
        <fullName evidence="4">DUF116 domain-containing protein</fullName>
    </recommendedName>
</protein>
<evidence type="ECO:0000313" key="3">
    <source>
        <dbReference type="Proteomes" id="UP001272052"/>
    </source>
</evidence>
<dbReference type="EMBL" id="JAWDKC010000001">
    <property type="protein sequence ID" value="MDV0444546.1"/>
    <property type="molecule type" value="Genomic_DNA"/>
</dbReference>
<dbReference type="PANTHER" id="PTHR43801:SF1">
    <property type="entry name" value="POLYPRENYL SYNTHETASE"/>
    <property type="match status" value="1"/>
</dbReference>
<keyword evidence="1" id="KW-1133">Transmembrane helix</keyword>
<reference evidence="2 3" key="1">
    <citation type="submission" date="2023-06" db="EMBL/GenBank/DDBJ databases">
        <title>Genome sequence of Methanimicrococcus sp. At1.</title>
        <authorList>
            <person name="Protasov E."/>
            <person name="Platt K."/>
            <person name="Poehlein A."/>
            <person name="Daniel R."/>
            <person name="Brune A."/>
        </authorList>
    </citation>
    <scope>NUCLEOTIDE SEQUENCE [LARGE SCALE GENOMIC DNA]</scope>
    <source>
        <strain evidence="2 3">At1</strain>
    </source>
</reference>
<accession>A0ABU3VMY9</accession>
<comment type="caution">
    <text evidence="2">The sequence shown here is derived from an EMBL/GenBank/DDBJ whole genome shotgun (WGS) entry which is preliminary data.</text>
</comment>
<dbReference type="Pfam" id="PF01976">
    <property type="entry name" value="DUF116"/>
    <property type="match status" value="1"/>
</dbReference>
<dbReference type="Proteomes" id="UP001272052">
    <property type="component" value="Unassembled WGS sequence"/>
</dbReference>
<evidence type="ECO:0008006" key="4">
    <source>
        <dbReference type="Google" id="ProtNLM"/>
    </source>
</evidence>